<dbReference type="PANTHER" id="PTHR45980:SF11">
    <property type="entry name" value="PROTEASE DO-LIKE PDZ DOMAIN-CONTAINING PROTEIN"/>
    <property type="match status" value="1"/>
</dbReference>
<feature type="compositionally biased region" description="Basic and acidic residues" evidence="5">
    <location>
        <begin position="76"/>
        <end position="95"/>
    </location>
</feature>
<evidence type="ECO:0000313" key="8">
    <source>
        <dbReference type="EnsemblPlants" id="Pp3c8_7470V3.3"/>
    </source>
</evidence>
<dbReference type="Pfam" id="PF17815">
    <property type="entry name" value="PDZ_3"/>
    <property type="match status" value="1"/>
</dbReference>
<dbReference type="InterPro" id="IPR001478">
    <property type="entry name" value="PDZ"/>
</dbReference>
<dbReference type="Gene3D" id="2.30.42.10">
    <property type="match status" value="1"/>
</dbReference>
<name>A0A7I4EG20_PHYPA</name>
<dbReference type="AlphaFoldDB" id="A0A7I4EG20"/>
<dbReference type="GO" id="GO:0006508">
    <property type="term" value="P:proteolysis"/>
    <property type="evidence" value="ECO:0007669"/>
    <property type="project" value="UniProtKB-KW"/>
</dbReference>
<dbReference type="PRINTS" id="PR00834">
    <property type="entry name" value="PROTEASES2C"/>
</dbReference>
<dbReference type="InParanoid" id="A0A7I4EG20"/>
<proteinExistence type="inferred from homology"/>
<evidence type="ECO:0000256" key="1">
    <source>
        <dbReference type="ARBA" id="ARBA00010541"/>
    </source>
</evidence>
<accession>A0A7I4EG20</accession>
<feature type="region of interest" description="Disordered" evidence="5">
    <location>
        <begin position="76"/>
        <end position="101"/>
    </location>
</feature>
<dbReference type="Pfam" id="PF13180">
    <property type="entry name" value="PDZ_2"/>
    <property type="match status" value="1"/>
</dbReference>
<dbReference type="Pfam" id="PF13365">
    <property type="entry name" value="Trypsin_2"/>
    <property type="match status" value="1"/>
</dbReference>
<feature type="domain" description="PDZ" evidence="6">
    <location>
        <begin position="344"/>
        <end position="445"/>
    </location>
</feature>
<keyword evidence="9" id="KW-1185">Reference proteome</keyword>
<dbReference type="InterPro" id="IPR041517">
    <property type="entry name" value="DEGP_PDZ"/>
</dbReference>
<keyword evidence="4" id="KW-0720">Serine protease</keyword>
<dbReference type="InterPro" id="IPR046449">
    <property type="entry name" value="DEGP_PDZ_sf"/>
</dbReference>
<dbReference type="Gene3D" id="3.20.190.20">
    <property type="match status" value="1"/>
</dbReference>
<evidence type="ECO:0008006" key="10">
    <source>
        <dbReference type="Google" id="ProtNLM"/>
    </source>
</evidence>
<dbReference type="SUPFAM" id="SSF50494">
    <property type="entry name" value="Trypsin-like serine proteases"/>
    <property type="match status" value="1"/>
</dbReference>
<dbReference type="SUPFAM" id="SSF50156">
    <property type="entry name" value="PDZ domain-like"/>
    <property type="match status" value="1"/>
</dbReference>
<evidence type="ECO:0000313" key="9">
    <source>
        <dbReference type="Proteomes" id="UP000006727"/>
    </source>
</evidence>
<evidence type="ECO:0000256" key="3">
    <source>
        <dbReference type="ARBA" id="ARBA00022801"/>
    </source>
</evidence>
<dbReference type="PANTHER" id="PTHR45980">
    <property type="match status" value="1"/>
</dbReference>
<dbReference type="InterPro" id="IPR001940">
    <property type="entry name" value="Peptidase_S1C"/>
</dbReference>
<protein>
    <recommendedName>
        <fullName evidence="10">Protease Do-like PDZ domain-containing protein</fullName>
    </recommendedName>
</protein>
<reference evidence="8 9" key="1">
    <citation type="journal article" date="2008" name="Science">
        <title>The Physcomitrella genome reveals evolutionary insights into the conquest of land by plants.</title>
        <authorList>
            <person name="Rensing S."/>
            <person name="Lang D."/>
            <person name="Zimmer A."/>
            <person name="Terry A."/>
            <person name="Salamov A."/>
            <person name="Shapiro H."/>
            <person name="Nishiyama T."/>
            <person name="Perroud P.-F."/>
            <person name="Lindquist E."/>
            <person name="Kamisugi Y."/>
            <person name="Tanahashi T."/>
            <person name="Sakakibara K."/>
            <person name="Fujita T."/>
            <person name="Oishi K."/>
            <person name="Shin-I T."/>
            <person name="Kuroki Y."/>
            <person name="Toyoda A."/>
            <person name="Suzuki Y."/>
            <person name="Hashimoto A."/>
            <person name="Yamaguchi K."/>
            <person name="Sugano A."/>
            <person name="Kohara Y."/>
            <person name="Fujiyama A."/>
            <person name="Anterola A."/>
            <person name="Aoki S."/>
            <person name="Ashton N."/>
            <person name="Barbazuk W.B."/>
            <person name="Barker E."/>
            <person name="Bennetzen J."/>
            <person name="Bezanilla M."/>
            <person name="Blankenship R."/>
            <person name="Cho S.H."/>
            <person name="Dutcher S."/>
            <person name="Estelle M."/>
            <person name="Fawcett J.A."/>
            <person name="Gundlach H."/>
            <person name="Hanada K."/>
            <person name="Heyl A."/>
            <person name="Hicks K.A."/>
            <person name="Hugh J."/>
            <person name="Lohr M."/>
            <person name="Mayer K."/>
            <person name="Melkozernov A."/>
            <person name="Murata T."/>
            <person name="Nelson D."/>
            <person name="Pils B."/>
            <person name="Prigge M."/>
            <person name="Reiss B."/>
            <person name="Renner T."/>
            <person name="Rombauts S."/>
            <person name="Rushton P."/>
            <person name="Sanderfoot A."/>
            <person name="Schween G."/>
            <person name="Shiu S.-H."/>
            <person name="Stueber K."/>
            <person name="Theodoulou F.L."/>
            <person name="Tu H."/>
            <person name="Van de Peer Y."/>
            <person name="Verrier P.J."/>
            <person name="Waters E."/>
            <person name="Wood A."/>
            <person name="Yang L."/>
            <person name="Cove D."/>
            <person name="Cuming A."/>
            <person name="Hasebe M."/>
            <person name="Lucas S."/>
            <person name="Mishler D.B."/>
            <person name="Reski R."/>
            <person name="Grigoriev I."/>
            <person name="Quatrano R.S."/>
            <person name="Boore J.L."/>
        </authorList>
    </citation>
    <scope>NUCLEOTIDE SEQUENCE [LARGE SCALE GENOMIC DNA]</scope>
    <source>
        <strain evidence="8 9">cv. Gransden 2004</strain>
    </source>
</reference>
<reference evidence="8 9" key="2">
    <citation type="journal article" date="2018" name="Plant J.">
        <title>The Physcomitrella patens chromosome-scale assembly reveals moss genome structure and evolution.</title>
        <authorList>
            <person name="Lang D."/>
            <person name="Ullrich K.K."/>
            <person name="Murat F."/>
            <person name="Fuchs J."/>
            <person name="Jenkins J."/>
            <person name="Haas F.B."/>
            <person name="Piednoel M."/>
            <person name="Gundlach H."/>
            <person name="Van Bel M."/>
            <person name="Meyberg R."/>
            <person name="Vives C."/>
            <person name="Morata J."/>
            <person name="Symeonidi A."/>
            <person name="Hiss M."/>
            <person name="Muchero W."/>
            <person name="Kamisugi Y."/>
            <person name="Saleh O."/>
            <person name="Blanc G."/>
            <person name="Decker E.L."/>
            <person name="van Gessel N."/>
            <person name="Grimwood J."/>
            <person name="Hayes R.D."/>
            <person name="Graham S.W."/>
            <person name="Gunter L.E."/>
            <person name="McDaniel S.F."/>
            <person name="Hoernstein S.N.W."/>
            <person name="Larsson A."/>
            <person name="Li F.W."/>
            <person name="Perroud P.F."/>
            <person name="Phillips J."/>
            <person name="Ranjan P."/>
            <person name="Rokshar D.S."/>
            <person name="Rothfels C.J."/>
            <person name="Schneider L."/>
            <person name="Shu S."/>
            <person name="Stevenson D.W."/>
            <person name="Thummler F."/>
            <person name="Tillich M."/>
            <person name="Villarreal Aguilar J.C."/>
            <person name="Widiez T."/>
            <person name="Wong G.K."/>
            <person name="Wymore A."/>
            <person name="Zhang Y."/>
            <person name="Zimmer A.D."/>
            <person name="Quatrano R.S."/>
            <person name="Mayer K.F.X."/>
            <person name="Goodstein D."/>
            <person name="Casacuberta J.M."/>
            <person name="Vandepoele K."/>
            <person name="Reski R."/>
            <person name="Cuming A.C."/>
            <person name="Tuskan G.A."/>
            <person name="Maumus F."/>
            <person name="Salse J."/>
            <person name="Schmutz J."/>
            <person name="Rensing S.A."/>
        </authorList>
    </citation>
    <scope>NUCLEOTIDE SEQUENCE [LARGE SCALE GENOMIC DNA]</scope>
    <source>
        <strain evidence="8 9">cv. Gransden 2004</strain>
    </source>
</reference>
<dbReference type="Gramene" id="Pp3c8_7470V3.3">
    <property type="protein sequence ID" value="Pp3c8_7470V3.3"/>
    <property type="gene ID" value="Pp3c8_7470"/>
</dbReference>
<evidence type="ECO:0000256" key="5">
    <source>
        <dbReference type="SAM" id="MobiDB-lite"/>
    </source>
</evidence>
<keyword evidence="2" id="KW-0645">Protease</keyword>
<dbReference type="FunFam" id="2.40.10.10:FF:000012">
    <property type="entry name" value="protease Do-like 9"/>
    <property type="match status" value="1"/>
</dbReference>
<dbReference type="Proteomes" id="UP000006727">
    <property type="component" value="Chromosome 8"/>
</dbReference>
<gene>
    <name evidence="8" type="primary">LOC112286131</name>
</gene>
<dbReference type="InterPro" id="IPR036034">
    <property type="entry name" value="PDZ_sf"/>
</dbReference>
<sequence>MELLVGSAATAAGAATRLTLADHHPHRISSSPCAVSLEARSLRDLTLNSSSEKPWKPKHINLQKFKRCSKISCLKHEEQQNSKRKEREKKHDRNGFEAPLSGGFNGSMEDSGFQMPDADWLYKLDDVDEGPDAPFLDAVVKVYCTHTDPNFSLPWQKRRQYSSTGSGFMIQGRRLLTNAHCVEHHTQVKVKRRGDDTKFVATVLAIGPECDIALLAVDDEEFWKGVEPLKFGSLPRLQDAVTVVGYPIGGESISVTSGVVSRIEVTSYVHGASELLGVQIDAAINAGNSGGPVFHENGECVGIAFQSLKGADAENIGYVIPTTVIHHFLSDYDTNGKYTGFPSMGVLWQKLENPALRAFLKMKPDQKQGVLVRRVEPTSPAFQAIKEGDVLLSFDNIPVANEGTVPFRAGERISFGFLISQKFSGDTAKCKMLRDGEVIEIETTLKAPVHLVPVHIEGKLPSYLIVAGLVFTPVCNPYLESEYGQDFEYDAPVKILEKSRHGMAEFDDEQLVVVSQVLANDVNIGYEEIANTLVKTFNGVKIRNLRHLADLIDTCTDDFMRFELDYCSLVVLETKVARSVTPKILEDNCVPTDRSQDLITSAALPLQKEEEDATANGGL</sequence>
<evidence type="ECO:0000256" key="2">
    <source>
        <dbReference type="ARBA" id="ARBA00022670"/>
    </source>
</evidence>
<organism evidence="8 9">
    <name type="scientific">Physcomitrium patens</name>
    <name type="common">Spreading-leaved earth moss</name>
    <name type="synonym">Physcomitrella patens</name>
    <dbReference type="NCBI Taxonomy" id="3218"/>
    <lineage>
        <taxon>Eukaryota</taxon>
        <taxon>Viridiplantae</taxon>
        <taxon>Streptophyta</taxon>
        <taxon>Embryophyta</taxon>
        <taxon>Bryophyta</taxon>
        <taxon>Bryophytina</taxon>
        <taxon>Bryopsida</taxon>
        <taxon>Funariidae</taxon>
        <taxon>Funariales</taxon>
        <taxon>Funariaceae</taxon>
        <taxon>Physcomitrium</taxon>
    </lineage>
</organism>
<evidence type="ECO:0000259" key="7">
    <source>
        <dbReference type="Pfam" id="PF17815"/>
    </source>
</evidence>
<dbReference type="Gene3D" id="2.40.10.10">
    <property type="entry name" value="Trypsin-like serine proteases"/>
    <property type="match status" value="2"/>
</dbReference>
<evidence type="ECO:0000256" key="4">
    <source>
        <dbReference type="ARBA" id="ARBA00022825"/>
    </source>
</evidence>
<comment type="similarity">
    <text evidence="1">Belongs to the peptidase S1C family.</text>
</comment>
<dbReference type="EMBL" id="ABEU02000008">
    <property type="status" value="NOT_ANNOTATED_CDS"/>
    <property type="molecule type" value="Genomic_DNA"/>
</dbReference>
<feature type="domain" description="Protease Do-like PDZ" evidence="7">
    <location>
        <begin position="452"/>
        <end position="597"/>
    </location>
</feature>
<evidence type="ECO:0000259" key="6">
    <source>
        <dbReference type="Pfam" id="PF13180"/>
    </source>
</evidence>
<keyword evidence="3" id="KW-0378">Hydrolase</keyword>
<dbReference type="InterPro" id="IPR043504">
    <property type="entry name" value="Peptidase_S1_PA_chymotrypsin"/>
</dbReference>
<dbReference type="EnsemblPlants" id="Pp3c8_7470V3.3">
    <property type="protein sequence ID" value="Pp3c8_7470V3.3"/>
    <property type="gene ID" value="Pp3c8_7470"/>
</dbReference>
<dbReference type="CDD" id="cd06779">
    <property type="entry name" value="cpPDZ_Deg_HtrA-like"/>
    <property type="match status" value="1"/>
</dbReference>
<reference evidence="8" key="3">
    <citation type="submission" date="2020-12" db="UniProtKB">
        <authorList>
            <consortium name="EnsemblPlants"/>
        </authorList>
    </citation>
    <scope>IDENTIFICATION</scope>
</reference>
<dbReference type="InterPro" id="IPR009003">
    <property type="entry name" value="Peptidase_S1_PA"/>
</dbReference>
<dbReference type="GO" id="GO:0004252">
    <property type="term" value="F:serine-type endopeptidase activity"/>
    <property type="evidence" value="ECO:0000318"/>
    <property type="project" value="GO_Central"/>
</dbReference>